<sequence>MMAGVGSRSRARPVARVRSPDNACRAAPLRLPAGVVVAAHLAGIAAGIAAIAALAMLLALMFR</sequence>
<dbReference type="RefSeq" id="WP_301754620.1">
    <property type="nucleotide sequence ID" value="NZ_JAUJSQ010000001.1"/>
</dbReference>
<dbReference type="Proteomes" id="UP001171606">
    <property type="component" value="Unassembled WGS sequence"/>
</dbReference>
<keyword evidence="1" id="KW-0472">Membrane</keyword>
<organism evidence="2 3">
    <name type="scientific">Burkholderia metallica</name>
    <dbReference type="NCBI Taxonomy" id="488729"/>
    <lineage>
        <taxon>Bacteria</taxon>
        <taxon>Pseudomonadati</taxon>
        <taxon>Pseudomonadota</taxon>
        <taxon>Betaproteobacteria</taxon>
        <taxon>Burkholderiales</taxon>
        <taxon>Burkholderiaceae</taxon>
        <taxon>Burkholderia</taxon>
        <taxon>Burkholderia cepacia complex</taxon>
    </lineage>
</organism>
<keyword evidence="3" id="KW-1185">Reference proteome</keyword>
<dbReference type="EMBL" id="JAUJSQ010000001">
    <property type="protein sequence ID" value="MDN7930320.1"/>
    <property type="molecule type" value="Genomic_DNA"/>
</dbReference>
<protein>
    <submittedName>
        <fullName evidence="2">Uncharacterized protein</fullName>
    </submittedName>
</protein>
<gene>
    <name evidence="2" type="ORF">QZM52_03330</name>
</gene>
<comment type="caution">
    <text evidence="2">The sequence shown here is derived from an EMBL/GenBank/DDBJ whole genome shotgun (WGS) entry which is preliminary data.</text>
</comment>
<proteinExistence type="predicted"/>
<evidence type="ECO:0000313" key="3">
    <source>
        <dbReference type="Proteomes" id="UP001171606"/>
    </source>
</evidence>
<keyword evidence="1" id="KW-1133">Transmembrane helix</keyword>
<evidence type="ECO:0000313" key="2">
    <source>
        <dbReference type="EMBL" id="MDN7930320.1"/>
    </source>
</evidence>
<feature type="transmembrane region" description="Helical" evidence="1">
    <location>
        <begin position="37"/>
        <end position="62"/>
    </location>
</feature>
<evidence type="ECO:0000256" key="1">
    <source>
        <dbReference type="SAM" id="Phobius"/>
    </source>
</evidence>
<accession>A0ABT8P6A4</accession>
<keyword evidence="1" id="KW-0812">Transmembrane</keyword>
<reference evidence="2" key="1">
    <citation type="submission" date="2023-07" db="EMBL/GenBank/DDBJ databases">
        <title>A collection of bacterial strains from the Burkholderia cepacia Research Laboratory and Repository.</title>
        <authorList>
            <person name="Lipuma J."/>
            <person name="Spilker T."/>
            <person name="Caverly L."/>
        </authorList>
    </citation>
    <scope>NUCLEOTIDE SEQUENCE</scope>
    <source>
        <strain evidence="2">AU42020</strain>
    </source>
</reference>
<name>A0ABT8P6A4_9BURK</name>